<comment type="similarity">
    <text evidence="1">Belongs to the ATP-dependent AMP-binding enzyme family.</text>
</comment>
<dbReference type="Gene3D" id="3.40.50.12780">
    <property type="entry name" value="N-terminal domain of ligase-like"/>
    <property type="match status" value="1"/>
</dbReference>
<accession>A0ABY7YKL4</accession>
<dbReference type="PANTHER" id="PTHR43201:SF5">
    <property type="entry name" value="MEDIUM-CHAIN ACYL-COA LIGASE ACSF2, MITOCHONDRIAL"/>
    <property type="match status" value="1"/>
</dbReference>
<feature type="domain" description="Carrier" evidence="5">
    <location>
        <begin position="323"/>
        <end position="398"/>
    </location>
</feature>
<dbReference type="InterPro" id="IPR000873">
    <property type="entry name" value="AMP-dep_synth/lig_dom"/>
</dbReference>
<dbReference type="InterPro" id="IPR045851">
    <property type="entry name" value="AMP-bd_C_sf"/>
</dbReference>
<gene>
    <name evidence="6" type="ORF">PSQ19_13680</name>
</gene>
<dbReference type="InterPro" id="IPR009081">
    <property type="entry name" value="PP-bd_ACP"/>
</dbReference>
<keyword evidence="2" id="KW-0596">Phosphopantetheine</keyword>
<dbReference type="Pfam" id="PF00501">
    <property type="entry name" value="AMP-binding"/>
    <property type="match status" value="1"/>
</dbReference>
<dbReference type="SUPFAM" id="SSF53474">
    <property type="entry name" value="alpha/beta-Hydrolases"/>
    <property type="match status" value="1"/>
</dbReference>
<dbReference type="RefSeq" id="WP_282218187.1">
    <property type="nucleotide sequence ID" value="NZ_CP118246.1"/>
</dbReference>
<dbReference type="SUPFAM" id="SSF56801">
    <property type="entry name" value="Acetyl-CoA synthetase-like"/>
    <property type="match status" value="1"/>
</dbReference>
<dbReference type="PROSITE" id="PS50075">
    <property type="entry name" value="CARRIER"/>
    <property type="match status" value="1"/>
</dbReference>
<dbReference type="InterPro" id="IPR020806">
    <property type="entry name" value="PKS_PP-bd"/>
</dbReference>
<dbReference type="EMBL" id="CP118246">
    <property type="protein sequence ID" value="WDR01777.1"/>
    <property type="molecule type" value="Genomic_DNA"/>
</dbReference>
<dbReference type="Pfam" id="PF00975">
    <property type="entry name" value="Thioesterase"/>
    <property type="match status" value="1"/>
</dbReference>
<keyword evidence="3" id="KW-0597">Phosphoprotein</keyword>
<organism evidence="6 7">
    <name type="scientific">Devosia algicola</name>
    <dbReference type="NCBI Taxonomy" id="3026418"/>
    <lineage>
        <taxon>Bacteria</taxon>
        <taxon>Pseudomonadati</taxon>
        <taxon>Pseudomonadota</taxon>
        <taxon>Alphaproteobacteria</taxon>
        <taxon>Hyphomicrobiales</taxon>
        <taxon>Devosiaceae</taxon>
        <taxon>Devosia</taxon>
    </lineage>
</organism>
<dbReference type="SUPFAM" id="SSF47336">
    <property type="entry name" value="ACP-like"/>
    <property type="match status" value="1"/>
</dbReference>
<dbReference type="Gene3D" id="1.10.1200.10">
    <property type="entry name" value="ACP-like"/>
    <property type="match status" value="1"/>
</dbReference>
<dbReference type="InterPro" id="IPR036736">
    <property type="entry name" value="ACP-like_sf"/>
</dbReference>
<dbReference type="InterPro" id="IPR029058">
    <property type="entry name" value="AB_hydrolase_fold"/>
</dbReference>
<dbReference type="Proteomes" id="UP001220530">
    <property type="component" value="Chromosome"/>
</dbReference>
<evidence type="ECO:0000313" key="6">
    <source>
        <dbReference type="EMBL" id="WDR01777.1"/>
    </source>
</evidence>
<evidence type="ECO:0000313" key="7">
    <source>
        <dbReference type="Proteomes" id="UP001220530"/>
    </source>
</evidence>
<keyword evidence="4" id="KW-0436">Ligase</keyword>
<dbReference type="InterPro" id="IPR025110">
    <property type="entry name" value="AMP-bd_C"/>
</dbReference>
<dbReference type="Pfam" id="PF00550">
    <property type="entry name" value="PP-binding"/>
    <property type="match status" value="1"/>
</dbReference>
<dbReference type="Gene3D" id="3.40.50.1820">
    <property type="entry name" value="alpha/beta hydrolase"/>
    <property type="match status" value="1"/>
</dbReference>
<dbReference type="Gene3D" id="3.30.300.30">
    <property type="match status" value="1"/>
</dbReference>
<keyword evidence="7" id="KW-1185">Reference proteome</keyword>
<name>A0ABY7YKL4_9HYPH</name>
<proteinExistence type="inferred from homology"/>
<protein>
    <submittedName>
        <fullName evidence="6">AMP-binding protein</fullName>
    </submittedName>
</protein>
<dbReference type="PANTHER" id="PTHR43201">
    <property type="entry name" value="ACYL-COA SYNTHETASE"/>
    <property type="match status" value="1"/>
</dbReference>
<evidence type="ECO:0000256" key="3">
    <source>
        <dbReference type="ARBA" id="ARBA00022553"/>
    </source>
</evidence>
<sequence length="763" mass="82318">MTLALGPSDIAVHMLPMYHIGAIVDLLLAPLSTGGGVHFAHPIATENLRDALLSESCTWMQGVPTMLINLAAACSDTELAAIGRKLRFVRSVSSDLSAERQSELEARFSGIPIIAMYGMTETAGQIASNPLPPARRRPGSVGLANGAEILIADAFGNPVETGLPGEIFVAGPTTTPGYEGVPRIDHFVGRWLRTGDTGRIDADGYLWLTGRVKDIINRGGEKIAPQEIDRALMAHPAVAEAAAFGVPHPSLGEEVAVAVTMRRDCIVEPVAMRAALAERLAPHKCPRRIVVLDTLPKLGSGKIDRNALRRMFADSANAAVEEEIATPLGKRLFALWCEVLKRPHLALDDDFFDQGGDSLLATTLMLTLEQEFGKSIPANLLYEAPTLRQFEQLFDQLVSPPYEGALPAPVFSAVKSAMTGWGGRRTHSWSLVAGHNGASEGQPFFWCSAGVEQWQHVVDASAGDRPIYLLRSLSGLSVKSAANTTLLAEHYADEIMGLHPQGAIALGGFCQGAVVTRQIAENLRARGRTIALHVVVDRRFDTPDRLPTVYFWGRDNVHSGAAVFTSPELALPRLHPAGAVSFNLDYDHGDLTAPIAAKTIMQRVTQLLASGLQVTLVESCGETPSGDDVMASIIAPTPFWAAPGQPLQLDVTVRNSGNTAWRRGPHKSYRLAARWSNLDGYPRVLNAASVDLPAVVLPGESVALQLPVAFPERGLPMMLLLDVVDEGVFWFHERTGRSFRRLVLCKGLPRRAAKKFRKADAGD</sequence>
<evidence type="ECO:0000256" key="2">
    <source>
        <dbReference type="ARBA" id="ARBA00022450"/>
    </source>
</evidence>
<evidence type="ECO:0000256" key="1">
    <source>
        <dbReference type="ARBA" id="ARBA00006432"/>
    </source>
</evidence>
<evidence type="ECO:0000259" key="5">
    <source>
        <dbReference type="PROSITE" id="PS50075"/>
    </source>
</evidence>
<dbReference type="InterPro" id="IPR042099">
    <property type="entry name" value="ANL_N_sf"/>
</dbReference>
<dbReference type="SMART" id="SM00823">
    <property type="entry name" value="PKS_PP"/>
    <property type="match status" value="1"/>
</dbReference>
<reference evidence="6 7" key="1">
    <citation type="submission" date="2023-02" db="EMBL/GenBank/DDBJ databases">
        <title>Devosia algicola sp. nov., isolated from the phycosphere of marine algae.</title>
        <authorList>
            <person name="Kim J.M."/>
            <person name="Lee J.K."/>
            <person name="Choi B.J."/>
            <person name="Bayburt H."/>
            <person name="Jeon C.O."/>
        </authorList>
    </citation>
    <scope>NUCLEOTIDE SEQUENCE [LARGE SCALE GENOMIC DNA]</scope>
    <source>
        <strain evidence="6 7">G20-9</strain>
    </source>
</reference>
<dbReference type="Pfam" id="PF13193">
    <property type="entry name" value="AMP-binding_C"/>
    <property type="match status" value="1"/>
</dbReference>
<dbReference type="InterPro" id="IPR001031">
    <property type="entry name" value="Thioesterase"/>
</dbReference>
<evidence type="ECO:0000256" key="4">
    <source>
        <dbReference type="ARBA" id="ARBA00022598"/>
    </source>
</evidence>